<dbReference type="OMA" id="PLAQWYT"/>
<dbReference type="STRING" id="6412.T1G2F9"/>
<evidence type="ECO:0000256" key="12">
    <source>
        <dbReference type="PIRNR" id="PIRNR000022"/>
    </source>
</evidence>
<dbReference type="GO" id="GO:0006122">
    <property type="term" value="P:mitochondrial electron transport, ubiquinol to cytochrome c"/>
    <property type="evidence" value="ECO:0000318"/>
    <property type="project" value="GO_Central"/>
</dbReference>
<evidence type="ECO:0000256" key="9">
    <source>
        <dbReference type="ARBA" id="ARBA00023136"/>
    </source>
</evidence>
<keyword evidence="8 12" id="KW-0496">Mitochondrion</keyword>
<dbReference type="FunCoup" id="T1G2F9">
    <property type="interactions" value="475"/>
</dbReference>
<proteinExistence type="inferred from homology"/>
<dbReference type="InParanoid" id="T1G2F9"/>
<dbReference type="CTD" id="20215257"/>
<comment type="subunit">
    <text evidence="11">Component of the ubiquinol-cytochrome c oxidoreductase (cytochrome b-c1 complex, complex III, CIII), a multisubunit enzyme composed of 11 subunits. The complex is composed of 3 respiratory subunits cytochrome b, cytochrome c1 and Rieske protein UQCRFS1, 2 core protein subunits UQCRC1/QCR1 and UQCRC2/QCR2, and 6 low-molecular weight protein subunits UQCRH/QCR6, UQCRB/QCR7, UQCRQ/QCR8, UQCR10/QCR9, UQCR11/QCR10 and subunit 9, the cleavage product of Rieske protein UQCRFS1. The complex exists as an obligatory dimer and forms supercomplexes (SCs) in the inner mitochondrial membrane with NADH-ubiquinone oxidoreductase (complex I, CI) and cytochrome c oxidase (complex IV, CIV), resulting in different assemblies (supercomplex SCI(1)III(2)IV(1) and megacomplex MCI(2)III(2)IV(2)).</text>
</comment>
<comment type="subunit">
    <text evidence="10">Component of the ubiquinol-cytochrome c oxidoreductase (cytochrome b-c1 complex, complex III, CIII), a multisubunit enzyme composed of 3 respiratory subunits cytochrome b, cytochrome c1 and Rieske protein, 2 core protein subunits, and additional low-molecular weight protein subunits. The complex exists as an obligatory dimer and forms supercomplexes (SCs) in the inner mitochondrial membrane with cytochrome c oxidase (complex IV, CIV).</text>
</comment>
<comment type="subcellular location">
    <subcellularLocation>
        <location evidence="1">Mitochondrion inner membrane</location>
        <topology evidence="1">Peripheral membrane protein</topology>
        <orientation evidence="1">Matrix side</orientation>
    </subcellularLocation>
</comment>
<dbReference type="InterPro" id="IPR003197">
    <property type="entry name" value="QCR7"/>
</dbReference>
<evidence type="ECO:0000313" key="15">
    <source>
        <dbReference type="Proteomes" id="UP000015101"/>
    </source>
</evidence>
<evidence type="ECO:0000256" key="2">
    <source>
        <dbReference type="ARBA" id="ARBA00008554"/>
    </source>
</evidence>
<dbReference type="RefSeq" id="XP_009014143.1">
    <property type="nucleotide sequence ID" value="XM_009015895.1"/>
</dbReference>
<gene>
    <name evidence="14" type="primary">20215257</name>
    <name evidence="13" type="ORF">HELRODRAFT_76160</name>
</gene>
<dbReference type="GO" id="GO:0045275">
    <property type="term" value="C:respiratory chain complex III"/>
    <property type="evidence" value="ECO:0000318"/>
    <property type="project" value="GO_Central"/>
</dbReference>
<evidence type="ECO:0000256" key="1">
    <source>
        <dbReference type="ARBA" id="ARBA00004443"/>
    </source>
</evidence>
<dbReference type="PIRSF" id="PIRSF000022">
    <property type="entry name" value="Bc1_14K"/>
    <property type="match status" value="1"/>
</dbReference>
<comment type="similarity">
    <text evidence="2 12">Belongs to the UQCRB/QCR7 family.</text>
</comment>
<accession>T1G2F9</accession>
<keyword evidence="15" id="KW-1185">Reference proteome</keyword>
<dbReference type="OrthoDB" id="425749at2759"/>
<keyword evidence="6 12" id="KW-0999">Mitochondrion inner membrane</keyword>
<dbReference type="EMBL" id="AMQM01003470">
    <property type="status" value="NOT_ANNOTATED_CDS"/>
    <property type="molecule type" value="Genomic_DNA"/>
</dbReference>
<dbReference type="EnsemblMetazoa" id="HelroT76160">
    <property type="protein sequence ID" value="HelroP76160"/>
    <property type="gene ID" value="HelroG76160"/>
</dbReference>
<reference evidence="13 15" key="2">
    <citation type="journal article" date="2013" name="Nature">
        <title>Insights into bilaterian evolution from three spiralian genomes.</title>
        <authorList>
            <person name="Simakov O."/>
            <person name="Marletaz F."/>
            <person name="Cho S.J."/>
            <person name="Edsinger-Gonzales E."/>
            <person name="Havlak P."/>
            <person name="Hellsten U."/>
            <person name="Kuo D.H."/>
            <person name="Larsson T."/>
            <person name="Lv J."/>
            <person name="Arendt D."/>
            <person name="Savage R."/>
            <person name="Osoegawa K."/>
            <person name="de Jong P."/>
            <person name="Grimwood J."/>
            <person name="Chapman J.A."/>
            <person name="Shapiro H."/>
            <person name="Aerts A."/>
            <person name="Otillar R.P."/>
            <person name="Terry A.Y."/>
            <person name="Boore J.L."/>
            <person name="Grigoriev I.V."/>
            <person name="Lindberg D.R."/>
            <person name="Seaver E.C."/>
            <person name="Weisblat D.A."/>
            <person name="Putnam N.H."/>
            <person name="Rokhsar D.S."/>
        </authorList>
    </citation>
    <scope>NUCLEOTIDE SEQUENCE</scope>
</reference>
<protein>
    <recommendedName>
        <fullName evidence="3 12">Cytochrome b-c1 complex subunit 7</fullName>
    </recommendedName>
</protein>
<dbReference type="FunFam" id="1.10.1090.10:FF:000001">
    <property type="entry name" value="Cytochrome b-c1 complex subunit 7"/>
    <property type="match status" value="1"/>
</dbReference>
<dbReference type="Proteomes" id="UP000015101">
    <property type="component" value="Unassembled WGS sequence"/>
</dbReference>
<sequence>SGWRGALRKWFFNASGYNQLGLLHDDLLAETHEVKEALRRLPRSISGERQFRISRALYLSMRKEILPKEEWTKYNEDVRYLRPYIEEVERELDEKAAWNTK</sequence>
<evidence type="ECO:0000256" key="5">
    <source>
        <dbReference type="ARBA" id="ARBA00022660"/>
    </source>
</evidence>
<evidence type="ECO:0000256" key="3">
    <source>
        <dbReference type="ARBA" id="ARBA00016323"/>
    </source>
</evidence>
<reference evidence="15" key="1">
    <citation type="submission" date="2012-12" db="EMBL/GenBank/DDBJ databases">
        <authorList>
            <person name="Hellsten U."/>
            <person name="Grimwood J."/>
            <person name="Chapman J.A."/>
            <person name="Shapiro H."/>
            <person name="Aerts A."/>
            <person name="Otillar R.P."/>
            <person name="Terry A.Y."/>
            <person name="Boore J.L."/>
            <person name="Simakov O."/>
            <person name="Marletaz F."/>
            <person name="Cho S.-J."/>
            <person name="Edsinger-Gonzales E."/>
            <person name="Havlak P."/>
            <person name="Kuo D.-H."/>
            <person name="Larsson T."/>
            <person name="Lv J."/>
            <person name="Arendt D."/>
            <person name="Savage R."/>
            <person name="Osoegawa K."/>
            <person name="de Jong P."/>
            <person name="Lindberg D.R."/>
            <person name="Seaver E.C."/>
            <person name="Weisblat D.A."/>
            <person name="Putnam N.H."/>
            <person name="Grigoriev I.V."/>
            <person name="Rokhsar D.S."/>
        </authorList>
    </citation>
    <scope>NUCLEOTIDE SEQUENCE</scope>
</reference>
<dbReference type="SUPFAM" id="SSF81524">
    <property type="entry name" value="14 kDa protein of cytochrome bc1 complex (Ubiquinol-cytochrome c reductase)"/>
    <property type="match status" value="1"/>
</dbReference>
<dbReference type="eggNOG" id="KOG3440">
    <property type="taxonomic scope" value="Eukaryota"/>
</dbReference>
<evidence type="ECO:0000313" key="13">
    <source>
        <dbReference type="EMBL" id="ESO07532.1"/>
    </source>
</evidence>
<evidence type="ECO:0000256" key="10">
    <source>
        <dbReference type="ARBA" id="ARBA00038521"/>
    </source>
</evidence>
<reference evidence="14" key="3">
    <citation type="submission" date="2015-06" db="UniProtKB">
        <authorList>
            <consortium name="EnsemblMetazoa"/>
        </authorList>
    </citation>
    <scope>IDENTIFICATION</scope>
</reference>
<dbReference type="PANTHER" id="PTHR12022">
    <property type="entry name" value="UBIQUINOL-CYTOCHROME C REDUCTASE COMPLEX 14 KD PROTEIN"/>
    <property type="match status" value="1"/>
</dbReference>
<comment type="function">
    <text evidence="12">Component of the ubiquinol-cytochrome c oxidoreductase, a multisubunit transmembrane complex that is part of the mitochondrial electron transport chain which drives oxidative phosphorylation.</text>
</comment>
<dbReference type="Gene3D" id="1.10.1090.10">
    <property type="entry name" value="Cytochrome b-c1 complex subunit 7"/>
    <property type="match status" value="1"/>
</dbReference>
<dbReference type="KEGG" id="hro:HELRODRAFT_76160"/>
<evidence type="ECO:0000256" key="7">
    <source>
        <dbReference type="ARBA" id="ARBA00022982"/>
    </source>
</evidence>
<dbReference type="AlphaFoldDB" id="T1G2F9"/>
<evidence type="ECO:0000313" key="14">
    <source>
        <dbReference type="EnsemblMetazoa" id="HelroP76160"/>
    </source>
</evidence>
<organism evidence="14 15">
    <name type="scientific">Helobdella robusta</name>
    <name type="common">Californian leech</name>
    <dbReference type="NCBI Taxonomy" id="6412"/>
    <lineage>
        <taxon>Eukaryota</taxon>
        <taxon>Metazoa</taxon>
        <taxon>Spiralia</taxon>
        <taxon>Lophotrochozoa</taxon>
        <taxon>Annelida</taxon>
        <taxon>Clitellata</taxon>
        <taxon>Hirudinea</taxon>
        <taxon>Rhynchobdellida</taxon>
        <taxon>Glossiphoniidae</taxon>
        <taxon>Helobdella</taxon>
    </lineage>
</organism>
<dbReference type="PANTHER" id="PTHR12022:SF0">
    <property type="entry name" value="CYTOCHROME B-C1 COMPLEX SUBUNIT 7"/>
    <property type="match status" value="1"/>
</dbReference>
<dbReference type="EMBL" id="KB096183">
    <property type="protein sequence ID" value="ESO07532.1"/>
    <property type="molecule type" value="Genomic_DNA"/>
</dbReference>
<keyword evidence="4 12" id="KW-0813">Transport</keyword>
<evidence type="ECO:0000256" key="8">
    <source>
        <dbReference type="ARBA" id="ARBA00023128"/>
    </source>
</evidence>
<evidence type="ECO:0000256" key="11">
    <source>
        <dbReference type="ARBA" id="ARBA00046393"/>
    </source>
</evidence>
<evidence type="ECO:0000256" key="6">
    <source>
        <dbReference type="ARBA" id="ARBA00022792"/>
    </source>
</evidence>
<keyword evidence="9 12" id="KW-0472">Membrane</keyword>
<dbReference type="HOGENOM" id="CLU_115154_2_0_1"/>
<dbReference type="InterPro" id="IPR036544">
    <property type="entry name" value="QCR7_sf"/>
</dbReference>
<dbReference type="Pfam" id="PF02271">
    <property type="entry name" value="UCR_14kD"/>
    <property type="match status" value="1"/>
</dbReference>
<keyword evidence="5 12" id="KW-0679">Respiratory chain</keyword>
<name>T1G2F9_HELRO</name>
<dbReference type="GO" id="GO:0005743">
    <property type="term" value="C:mitochondrial inner membrane"/>
    <property type="evidence" value="ECO:0007669"/>
    <property type="project" value="UniProtKB-SubCell"/>
</dbReference>
<evidence type="ECO:0000256" key="4">
    <source>
        <dbReference type="ARBA" id="ARBA00022448"/>
    </source>
</evidence>
<keyword evidence="7 12" id="KW-0249">Electron transport</keyword>
<dbReference type="GeneID" id="20215257"/>